<dbReference type="PANTHER" id="PTHR14187:SF79">
    <property type="entry name" value="HSP70 FAMILY PROTEIN (AFU_ORTHOLOGUE AFUA_1G15200)"/>
    <property type="match status" value="1"/>
</dbReference>
<keyword evidence="1" id="KW-0547">Nucleotide-binding</keyword>
<keyword evidence="4" id="KW-1133">Transmembrane helix</keyword>
<protein>
    <submittedName>
        <fullName evidence="5">Uncharacterized protein</fullName>
    </submittedName>
</protein>
<dbReference type="Gene3D" id="3.90.640.10">
    <property type="entry name" value="Actin, Chain A, domain 4"/>
    <property type="match status" value="1"/>
</dbReference>
<evidence type="ECO:0000313" key="5">
    <source>
        <dbReference type="EMBL" id="KOS36972.1"/>
    </source>
</evidence>
<dbReference type="Proteomes" id="UP000037696">
    <property type="component" value="Unassembled WGS sequence"/>
</dbReference>
<dbReference type="GO" id="GO:0005524">
    <property type="term" value="F:ATP binding"/>
    <property type="evidence" value="ECO:0007669"/>
    <property type="project" value="UniProtKB-KW"/>
</dbReference>
<evidence type="ECO:0000256" key="2">
    <source>
        <dbReference type="ARBA" id="ARBA00022840"/>
    </source>
</evidence>
<feature type="compositionally biased region" description="Pro residues" evidence="3">
    <location>
        <begin position="62"/>
        <end position="79"/>
    </location>
</feature>
<keyword evidence="6" id="KW-1185">Reference proteome</keyword>
<dbReference type="STRING" id="229535.A0A0N0RXG3"/>
<dbReference type="CDD" id="cd10170">
    <property type="entry name" value="ASKHA_NBD_HSP70"/>
    <property type="match status" value="1"/>
</dbReference>
<name>A0A0N0RXG3_9EURO</name>
<evidence type="ECO:0000256" key="3">
    <source>
        <dbReference type="SAM" id="MobiDB-lite"/>
    </source>
</evidence>
<feature type="region of interest" description="Disordered" evidence="3">
    <location>
        <begin position="56"/>
        <end position="128"/>
    </location>
</feature>
<reference evidence="5 6" key="1">
    <citation type="submission" date="2015-08" db="EMBL/GenBank/DDBJ databases">
        <title>Genome sequencing of Penicillium nordicum.</title>
        <authorList>
            <person name="Nguyen H.D."/>
            <person name="Seifert K.A."/>
        </authorList>
    </citation>
    <scope>NUCLEOTIDE SEQUENCE [LARGE SCALE GENOMIC DNA]</scope>
    <source>
        <strain evidence="5 6">DAOMC 185683</strain>
    </source>
</reference>
<proteinExistence type="predicted"/>
<comment type="caution">
    <text evidence="5">The sequence shown here is derived from an EMBL/GenBank/DDBJ whole genome shotgun (WGS) entry which is preliminary data.</text>
</comment>
<keyword evidence="4" id="KW-0472">Membrane</keyword>
<evidence type="ECO:0000256" key="4">
    <source>
        <dbReference type="SAM" id="Phobius"/>
    </source>
</evidence>
<organism evidence="5 6">
    <name type="scientific">Penicillium nordicum</name>
    <dbReference type="NCBI Taxonomy" id="229535"/>
    <lineage>
        <taxon>Eukaryota</taxon>
        <taxon>Fungi</taxon>
        <taxon>Dikarya</taxon>
        <taxon>Ascomycota</taxon>
        <taxon>Pezizomycotina</taxon>
        <taxon>Eurotiomycetes</taxon>
        <taxon>Eurotiomycetidae</taxon>
        <taxon>Eurotiales</taxon>
        <taxon>Aspergillaceae</taxon>
        <taxon>Penicillium</taxon>
    </lineage>
</organism>
<evidence type="ECO:0000256" key="1">
    <source>
        <dbReference type="ARBA" id="ARBA00022741"/>
    </source>
</evidence>
<dbReference type="InterPro" id="IPR043129">
    <property type="entry name" value="ATPase_NBD"/>
</dbReference>
<dbReference type="PRINTS" id="PR00301">
    <property type="entry name" value="HEATSHOCK70"/>
</dbReference>
<dbReference type="InterPro" id="IPR013126">
    <property type="entry name" value="Hsp_70_fam"/>
</dbReference>
<sequence length="747" mass="83360">MQTRKYVLNSSRISSRSSLSPLFHLFSPPSHFLLFFPFLLPHMDLMSSRFKSFGFRNKHKPPPNSTPIIPPAPSSPPPSGHSSSTTSLPMNPQQPQPQLGRPPSYTNNRPTSPMVHGQQQPPPITTNLQYNPNAPLHGPPGYGMQQQQQQMAPSIAPSLSNTQYPGRNPAVEVEGGGRSKAQLIVGIDFGTTFSGVAYAFATNNQASEDIITEWPGAGTHAKQKIPTVLYYDQYQKVVGWGPDIADALAPTGYPKPQVQKVEWFKLQLMLSGNTYIDPINLPPLPPGKSEIDVAADYLFKLRQAIRAQLQKALGEVFTREERNIRYYLTVPAIWNDAGKAATRTAAIQAGFLRDENDNRLTLVSEPEAAALFCAKSGLLNLKVGDAILIVDCGGGTVDLIAYEVEEEQPFSVMECTAGSGDSCGSTALNRNFSNILRAKIRKMKLPDGSRTAGKVYAKCIMDFENRIKADFRNNGQKWAVDVGIEADFPDAGIEEGYMTFMNEEILQCFEPVVNRILELVRNQIIAIQAQNRLIQNVLVVGGFGASEYLFQQIKLHVPPQYQSKVVRPMDSVAAIVKGAVTAGITERVVTHRVARRHYLMATLQPFKEGYHPEQYRVPSLDGRDRCKYTRQIFVQRGERVRIGEPVKVSFFRQVAPGATLMYEDVLYACDEDVCPEYTKDPRIKEVVTLTSDLSRKNLETDFERMDTPQGIFYRVYFDIYLTLDGSEFSAELVCQNEIMGRCRAKFR</sequence>
<dbReference type="Gene3D" id="3.30.420.40">
    <property type="match status" value="2"/>
</dbReference>
<dbReference type="SUPFAM" id="SSF53067">
    <property type="entry name" value="Actin-like ATPase domain"/>
    <property type="match status" value="2"/>
</dbReference>
<gene>
    <name evidence="5" type="ORF">ACN38_g12251</name>
</gene>
<feature type="compositionally biased region" description="Low complexity" evidence="3">
    <location>
        <begin position="80"/>
        <end position="89"/>
    </location>
</feature>
<keyword evidence="2" id="KW-0067">ATP-binding</keyword>
<evidence type="ECO:0000313" key="6">
    <source>
        <dbReference type="Proteomes" id="UP000037696"/>
    </source>
</evidence>
<dbReference type="Pfam" id="PF00012">
    <property type="entry name" value="HSP70"/>
    <property type="match status" value="1"/>
</dbReference>
<dbReference type="OrthoDB" id="2963168at2759"/>
<dbReference type="AlphaFoldDB" id="A0A0N0RXG3"/>
<dbReference type="GO" id="GO:0140662">
    <property type="term" value="F:ATP-dependent protein folding chaperone"/>
    <property type="evidence" value="ECO:0007669"/>
    <property type="project" value="InterPro"/>
</dbReference>
<keyword evidence="4" id="KW-0812">Transmembrane</keyword>
<feature type="transmembrane region" description="Helical" evidence="4">
    <location>
        <begin position="21"/>
        <end position="40"/>
    </location>
</feature>
<dbReference type="EMBL" id="LHQQ01000368">
    <property type="protein sequence ID" value="KOS36972.1"/>
    <property type="molecule type" value="Genomic_DNA"/>
</dbReference>
<accession>A0A0N0RXG3</accession>
<dbReference type="PANTHER" id="PTHR14187">
    <property type="entry name" value="ALPHA KINASE/ELONGATION FACTOR 2 KINASE"/>
    <property type="match status" value="1"/>
</dbReference>